<dbReference type="PANTHER" id="PTHR43701:SF2">
    <property type="entry name" value="MEMBRANE TRANSPORTER PROTEIN YJNA-RELATED"/>
    <property type="match status" value="1"/>
</dbReference>
<evidence type="ECO:0000256" key="3">
    <source>
        <dbReference type="ARBA" id="ARBA00022692"/>
    </source>
</evidence>
<dbReference type="RefSeq" id="WP_338737605.1">
    <property type="nucleotide sequence ID" value="NZ_CP146612.1"/>
</dbReference>
<protein>
    <recommendedName>
        <fullName evidence="6">Probable membrane transporter protein</fullName>
    </recommendedName>
</protein>
<name>A0ABZ2J3G7_9CHLR</name>
<keyword evidence="3 6" id="KW-0812">Transmembrane</keyword>
<feature type="transmembrane region" description="Helical" evidence="6">
    <location>
        <begin position="75"/>
        <end position="94"/>
    </location>
</feature>
<organism evidence="7 8">
    <name type="scientific">Candidatus Dehalogenimonas loeffleri</name>
    <dbReference type="NCBI Taxonomy" id="3127115"/>
    <lineage>
        <taxon>Bacteria</taxon>
        <taxon>Bacillati</taxon>
        <taxon>Chloroflexota</taxon>
        <taxon>Dehalococcoidia</taxon>
        <taxon>Dehalococcoidales</taxon>
        <taxon>Dehalococcoidaceae</taxon>
        <taxon>Dehalogenimonas</taxon>
    </lineage>
</organism>
<dbReference type="EMBL" id="CP146612">
    <property type="protein sequence ID" value="WWX25450.1"/>
    <property type="molecule type" value="Genomic_DNA"/>
</dbReference>
<keyword evidence="6" id="KW-1003">Cell membrane</keyword>
<evidence type="ECO:0000256" key="1">
    <source>
        <dbReference type="ARBA" id="ARBA00004141"/>
    </source>
</evidence>
<keyword evidence="4 6" id="KW-1133">Transmembrane helix</keyword>
<feature type="transmembrane region" description="Helical" evidence="6">
    <location>
        <begin position="260"/>
        <end position="277"/>
    </location>
</feature>
<gene>
    <name evidence="7" type="ORF">V8247_00335</name>
</gene>
<feature type="transmembrane region" description="Helical" evidence="6">
    <location>
        <begin position="192"/>
        <end position="216"/>
    </location>
</feature>
<keyword evidence="8" id="KW-1185">Reference proteome</keyword>
<dbReference type="Proteomes" id="UP001375370">
    <property type="component" value="Chromosome"/>
</dbReference>
<feature type="transmembrane region" description="Helical" evidence="6">
    <location>
        <begin position="43"/>
        <end position="63"/>
    </location>
</feature>
<evidence type="ECO:0000256" key="6">
    <source>
        <dbReference type="RuleBase" id="RU363041"/>
    </source>
</evidence>
<dbReference type="InterPro" id="IPR002781">
    <property type="entry name" value="TM_pro_TauE-like"/>
</dbReference>
<sequence length="278" mass="29885">MEIFSYWFMFPVAVAIAAIAMFFGVGGAVLFSPFFAIALSLRIDIAIALGILIEVAGFSSGFIGFAKKGMVNFHLGSRILPLTTLFAIVGALIGKNLPGQVLEFGLALLLFLLAAAFLHKESGITPSNTPLHPHDSPEAIRRLRYDYWRDFRQNPWLFISSSFGGLMVGLVSAGLGELNGYNFVKKLGMGPALAAGTSVFVIAVTALTASIFNISYFSTASSSDIDTIVRIALFAIPGVIIGAQAGIILARKIEREKVSFILPWFLAILGVLTVMKIF</sequence>
<evidence type="ECO:0000313" key="7">
    <source>
        <dbReference type="EMBL" id="WWX25450.1"/>
    </source>
</evidence>
<dbReference type="Pfam" id="PF01925">
    <property type="entry name" value="TauE"/>
    <property type="match status" value="1"/>
</dbReference>
<reference evidence="7 8" key="1">
    <citation type="submission" date="2024-03" db="EMBL/GenBank/DDBJ databases">
        <title>A Dehalogenimonas Isolated from Estuarine Sediments Dihaloeliminates Chlorinated Alkanes.</title>
        <authorList>
            <person name="Yang Y."/>
            <person name="Wang H."/>
        </authorList>
    </citation>
    <scope>NUCLEOTIDE SEQUENCE [LARGE SCALE GENOMIC DNA]</scope>
    <source>
        <strain evidence="7 8">W</strain>
    </source>
</reference>
<evidence type="ECO:0000256" key="4">
    <source>
        <dbReference type="ARBA" id="ARBA00022989"/>
    </source>
</evidence>
<proteinExistence type="inferred from homology"/>
<evidence type="ECO:0000256" key="2">
    <source>
        <dbReference type="ARBA" id="ARBA00009142"/>
    </source>
</evidence>
<comment type="subcellular location">
    <subcellularLocation>
        <location evidence="6">Cell membrane</location>
        <topology evidence="6">Multi-pass membrane protein</topology>
    </subcellularLocation>
    <subcellularLocation>
        <location evidence="1">Membrane</location>
        <topology evidence="1">Multi-pass membrane protein</topology>
    </subcellularLocation>
</comment>
<dbReference type="PANTHER" id="PTHR43701">
    <property type="entry name" value="MEMBRANE TRANSPORTER PROTEIN MJ0441-RELATED"/>
    <property type="match status" value="1"/>
</dbReference>
<accession>A0ABZ2J3G7</accession>
<keyword evidence="5 6" id="KW-0472">Membrane</keyword>
<feature type="transmembrane region" description="Helical" evidence="6">
    <location>
        <begin position="228"/>
        <end position="248"/>
    </location>
</feature>
<feature type="transmembrane region" description="Helical" evidence="6">
    <location>
        <begin position="156"/>
        <end position="180"/>
    </location>
</feature>
<evidence type="ECO:0000256" key="5">
    <source>
        <dbReference type="ARBA" id="ARBA00023136"/>
    </source>
</evidence>
<feature type="transmembrane region" description="Helical" evidence="6">
    <location>
        <begin position="6"/>
        <end position="31"/>
    </location>
</feature>
<evidence type="ECO:0000313" key="8">
    <source>
        <dbReference type="Proteomes" id="UP001375370"/>
    </source>
</evidence>
<dbReference type="InterPro" id="IPR051598">
    <property type="entry name" value="TSUP/Inactive_protease-like"/>
</dbReference>
<comment type="similarity">
    <text evidence="2 6">Belongs to the 4-toluene sulfonate uptake permease (TSUP) (TC 2.A.102) family.</text>
</comment>
<feature type="transmembrane region" description="Helical" evidence="6">
    <location>
        <begin position="101"/>
        <end position="119"/>
    </location>
</feature>